<keyword evidence="3" id="KW-1185">Reference proteome</keyword>
<evidence type="ECO:0000256" key="1">
    <source>
        <dbReference type="SAM" id="Phobius"/>
    </source>
</evidence>
<keyword evidence="1" id="KW-0812">Transmembrane</keyword>
<evidence type="ECO:0008006" key="4">
    <source>
        <dbReference type="Google" id="ProtNLM"/>
    </source>
</evidence>
<dbReference type="SUPFAM" id="SSF48695">
    <property type="entry name" value="Multiheme cytochromes"/>
    <property type="match status" value="1"/>
</dbReference>
<dbReference type="RefSeq" id="WP_013684342.1">
    <property type="nucleotide sequence ID" value="NC_015320.1"/>
</dbReference>
<dbReference type="Proteomes" id="UP000008136">
    <property type="component" value="Chromosome"/>
</dbReference>
<organism evidence="2 3">
    <name type="scientific">Archaeoglobus veneficus (strain DSM 11195 / SNP6)</name>
    <dbReference type="NCBI Taxonomy" id="693661"/>
    <lineage>
        <taxon>Archaea</taxon>
        <taxon>Methanobacteriati</taxon>
        <taxon>Methanobacteriota</taxon>
        <taxon>Archaeoglobi</taxon>
        <taxon>Archaeoglobales</taxon>
        <taxon>Archaeoglobaceae</taxon>
        <taxon>Archaeoglobus</taxon>
    </lineage>
</organism>
<reference evidence="2 3" key="1">
    <citation type="submission" date="2011-03" db="EMBL/GenBank/DDBJ databases">
        <title>The complete genome of Archaeoglobus veneficus SNP6.</title>
        <authorList>
            <consortium name="US DOE Joint Genome Institute (JGI-PGF)"/>
            <person name="Lucas S."/>
            <person name="Copeland A."/>
            <person name="Lapidus A."/>
            <person name="Bruce D."/>
            <person name="Goodwin L."/>
            <person name="Pitluck S."/>
            <person name="Kyrpides N."/>
            <person name="Mavromatis K."/>
            <person name="Pagani I."/>
            <person name="Ivanova N."/>
            <person name="Mikhailova N."/>
            <person name="Lu M."/>
            <person name="Detter J.C."/>
            <person name="Tapia R."/>
            <person name="Han C."/>
            <person name="Land M."/>
            <person name="Hauser L."/>
            <person name="Markowitz V."/>
            <person name="Cheng J.-F."/>
            <person name="Hugenholtz P."/>
            <person name="Woyke T."/>
            <person name="Wu D."/>
            <person name="Spring S."/>
            <person name="Brambilla E."/>
            <person name="Klenk H.-P."/>
            <person name="Eisen J.A."/>
        </authorList>
    </citation>
    <scope>NUCLEOTIDE SEQUENCE [LARGE SCALE GENOMIC DNA]</scope>
    <source>
        <strain>SNP6</strain>
    </source>
</reference>
<sequence length="129" mass="15071">MYNAKYVIAGIIVFLAIMTSPMWYNLASGEVTPPELATPKGEHCVEDAKWMEANHMELLKEWRTINIRDGQLIYISKAYGEPYETTIYQCWECHESKAEFCDKCHEYTGVKPYCFECHNTPEIVKEYNE</sequence>
<dbReference type="HOGENOM" id="CLU_130444_0_0_2"/>
<name>F2KQF3_ARCVS</name>
<dbReference type="STRING" id="693661.Arcve_1687"/>
<dbReference type="AlphaFoldDB" id="F2KQF3"/>
<dbReference type="KEGG" id="ave:Arcve_1687"/>
<keyword evidence="1" id="KW-0472">Membrane</keyword>
<proteinExistence type="predicted"/>
<keyword evidence="1" id="KW-1133">Transmembrane helix</keyword>
<dbReference type="NCBIfam" id="NF038038">
    <property type="entry name" value="cytoc_DsrJ"/>
    <property type="match status" value="1"/>
</dbReference>
<dbReference type="eggNOG" id="arCOG10385">
    <property type="taxonomic scope" value="Archaea"/>
</dbReference>
<dbReference type="GeneID" id="10394813"/>
<dbReference type="InterPro" id="IPR036280">
    <property type="entry name" value="Multihaem_cyt_sf"/>
</dbReference>
<gene>
    <name evidence="2" type="ordered locus">Arcve_1687</name>
</gene>
<dbReference type="OrthoDB" id="50417at2157"/>
<protein>
    <recommendedName>
        <fullName evidence="4">Sulfur reduction protein DsrJ</fullName>
    </recommendedName>
</protein>
<evidence type="ECO:0000313" key="2">
    <source>
        <dbReference type="EMBL" id="AEA47686.1"/>
    </source>
</evidence>
<evidence type="ECO:0000313" key="3">
    <source>
        <dbReference type="Proteomes" id="UP000008136"/>
    </source>
</evidence>
<dbReference type="EMBL" id="CP002588">
    <property type="protein sequence ID" value="AEA47686.1"/>
    <property type="molecule type" value="Genomic_DNA"/>
</dbReference>
<feature type="transmembrane region" description="Helical" evidence="1">
    <location>
        <begin position="6"/>
        <end position="26"/>
    </location>
</feature>
<dbReference type="InterPro" id="IPR047668">
    <property type="entry name" value="DsrJ"/>
</dbReference>
<accession>F2KQF3</accession>